<keyword evidence="6" id="KW-1185">Reference proteome</keyword>
<dbReference type="EMBL" id="ML739156">
    <property type="protein sequence ID" value="KAE8351745.1"/>
    <property type="molecule type" value="Genomic_DNA"/>
</dbReference>
<dbReference type="GO" id="GO:0090575">
    <property type="term" value="C:RNA polymerase II transcription regulator complex"/>
    <property type="evidence" value="ECO:0007669"/>
    <property type="project" value="TreeGrafter"/>
</dbReference>
<comment type="subcellular location">
    <subcellularLocation>
        <location evidence="1">Nucleus</location>
    </subcellularLocation>
</comment>
<keyword evidence="2" id="KW-0539">Nucleus</keyword>
<dbReference type="InterPro" id="IPR018287">
    <property type="entry name" value="Hap4_TF_heteromerisation"/>
</dbReference>
<dbReference type="OrthoDB" id="5374328at2759"/>
<feature type="compositionally biased region" description="Pro residues" evidence="3">
    <location>
        <begin position="1"/>
        <end position="11"/>
    </location>
</feature>
<dbReference type="InterPro" id="IPR046347">
    <property type="entry name" value="bZIP_sf"/>
</dbReference>
<dbReference type="InterPro" id="IPR050936">
    <property type="entry name" value="AP-1-like"/>
</dbReference>
<evidence type="ECO:0000259" key="4">
    <source>
        <dbReference type="PROSITE" id="PS00036"/>
    </source>
</evidence>
<dbReference type="AlphaFoldDB" id="A0A5N6Z258"/>
<feature type="region of interest" description="Disordered" evidence="3">
    <location>
        <begin position="1"/>
        <end position="72"/>
    </location>
</feature>
<dbReference type="SMART" id="SM00338">
    <property type="entry name" value="BRLZ"/>
    <property type="match status" value="1"/>
</dbReference>
<dbReference type="Proteomes" id="UP000327118">
    <property type="component" value="Unassembled WGS sequence"/>
</dbReference>
<dbReference type="Pfam" id="PF10297">
    <property type="entry name" value="Hap4_Hap_bind"/>
    <property type="match status" value="1"/>
</dbReference>
<organism evidence="5 6">
    <name type="scientific">Aspergillus coremiiformis</name>
    <dbReference type="NCBI Taxonomy" id="138285"/>
    <lineage>
        <taxon>Eukaryota</taxon>
        <taxon>Fungi</taxon>
        <taxon>Dikarya</taxon>
        <taxon>Ascomycota</taxon>
        <taxon>Pezizomycotina</taxon>
        <taxon>Eurotiomycetes</taxon>
        <taxon>Eurotiomycetidae</taxon>
        <taxon>Eurotiales</taxon>
        <taxon>Aspergillaceae</taxon>
        <taxon>Aspergillus</taxon>
        <taxon>Aspergillus subgen. Circumdati</taxon>
    </lineage>
</organism>
<dbReference type="PROSITE" id="PS00036">
    <property type="entry name" value="BZIP_BASIC"/>
    <property type="match status" value="1"/>
</dbReference>
<dbReference type="GO" id="GO:0001228">
    <property type="term" value="F:DNA-binding transcription activator activity, RNA polymerase II-specific"/>
    <property type="evidence" value="ECO:0007669"/>
    <property type="project" value="TreeGrafter"/>
</dbReference>
<dbReference type="Gene3D" id="1.20.5.170">
    <property type="match status" value="1"/>
</dbReference>
<evidence type="ECO:0000313" key="6">
    <source>
        <dbReference type="Proteomes" id="UP000327118"/>
    </source>
</evidence>
<dbReference type="SUPFAM" id="SSF57959">
    <property type="entry name" value="Leucine zipper domain"/>
    <property type="match status" value="1"/>
</dbReference>
<evidence type="ECO:0000256" key="1">
    <source>
        <dbReference type="ARBA" id="ARBA00004123"/>
    </source>
</evidence>
<dbReference type="InterPro" id="IPR004827">
    <property type="entry name" value="bZIP"/>
</dbReference>
<evidence type="ECO:0000256" key="3">
    <source>
        <dbReference type="SAM" id="MobiDB-lite"/>
    </source>
</evidence>
<sequence>MTTPTPTPAPLAPAIAAKPTISPSPGPGTPGSVTSKEWVIPPRPKPGRKPATDTPPTKRKAQNRAAQRAFRERRAARVNELEEQIKKIEDDHDIDVATLKEQISNLSQEVEQCRNEMTWWRDRCHALEKEVSIERSAKEVLVKEFRSSLSDKNAPADQVSLHRVSTRNSLSVRATNERSSSPNNTNDGSHQGEREEVPLGCSSCSSTHCQCIEDAFAMPGVVSLHPKHLIPTGQRPSEPEIKPDPEEMEIDFTTQFAAPHPQDDNTTAVSSPAVDPCGFCQDGTPCICAEMAAQEEQRRQSFENNRLAPIQNLSQFTPPPSDGDVRSEVTLPPINQATNPCANGPGTCAQCLADPKSTLFCKTLAASRSASVASSGCCGGKGADGGCCQSRTSNLPRAANARSTSGRSTTPSLTLSCADAFTTLSRHPNFSRASDEISTWLPKLHTLPNPQDVASPDQCSSRAALEVEAASVMGVLRYFDRRFADK</sequence>
<reference evidence="6" key="1">
    <citation type="submission" date="2019-04" db="EMBL/GenBank/DDBJ databases">
        <title>Friends and foes A comparative genomics studyof 23 Aspergillus species from section Flavi.</title>
        <authorList>
            <consortium name="DOE Joint Genome Institute"/>
            <person name="Kjaerbolling I."/>
            <person name="Vesth T."/>
            <person name="Frisvad J.C."/>
            <person name="Nybo J.L."/>
            <person name="Theobald S."/>
            <person name="Kildgaard S."/>
            <person name="Isbrandt T."/>
            <person name="Kuo A."/>
            <person name="Sato A."/>
            <person name="Lyhne E.K."/>
            <person name="Kogle M.E."/>
            <person name="Wiebenga A."/>
            <person name="Kun R.S."/>
            <person name="Lubbers R.J."/>
            <person name="Makela M.R."/>
            <person name="Barry K."/>
            <person name="Chovatia M."/>
            <person name="Clum A."/>
            <person name="Daum C."/>
            <person name="Haridas S."/>
            <person name="He G."/>
            <person name="LaButti K."/>
            <person name="Lipzen A."/>
            <person name="Mondo S."/>
            <person name="Riley R."/>
            <person name="Salamov A."/>
            <person name="Simmons B.A."/>
            <person name="Magnuson J.K."/>
            <person name="Henrissat B."/>
            <person name="Mortensen U.H."/>
            <person name="Larsen T.O."/>
            <person name="Devries R.P."/>
            <person name="Grigoriev I.V."/>
            <person name="Machida M."/>
            <person name="Baker S.E."/>
            <person name="Andersen M.R."/>
        </authorList>
    </citation>
    <scope>NUCLEOTIDE SEQUENCE [LARGE SCALE GENOMIC DNA]</scope>
    <source>
        <strain evidence="6">CBS 553.77</strain>
    </source>
</reference>
<feature type="compositionally biased region" description="Low complexity" evidence="3">
    <location>
        <begin position="12"/>
        <end position="21"/>
    </location>
</feature>
<dbReference type="FunFam" id="1.20.5.170:FF:000102">
    <property type="entry name" value="bZIP transcription factor hapX"/>
    <property type="match status" value="1"/>
</dbReference>
<dbReference type="PANTHER" id="PTHR40621:SF7">
    <property type="entry name" value="BZIP DOMAIN-CONTAINING PROTEIN"/>
    <property type="match status" value="1"/>
</dbReference>
<evidence type="ECO:0000313" key="5">
    <source>
        <dbReference type="EMBL" id="KAE8351745.1"/>
    </source>
</evidence>
<gene>
    <name evidence="5" type="ORF">BDV28DRAFT_136433</name>
</gene>
<feature type="domain" description="BZIP" evidence="4">
    <location>
        <begin position="58"/>
        <end position="73"/>
    </location>
</feature>
<feature type="compositionally biased region" description="Polar residues" evidence="3">
    <location>
        <begin position="166"/>
        <end position="189"/>
    </location>
</feature>
<protein>
    <recommendedName>
        <fullName evidence="4">BZIP domain-containing protein</fullName>
    </recommendedName>
</protein>
<name>A0A5N6Z258_9EURO</name>
<proteinExistence type="predicted"/>
<dbReference type="GO" id="GO:0000976">
    <property type="term" value="F:transcription cis-regulatory region binding"/>
    <property type="evidence" value="ECO:0007669"/>
    <property type="project" value="InterPro"/>
</dbReference>
<feature type="region of interest" description="Disordered" evidence="3">
    <location>
        <begin position="146"/>
        <end position="197"/>
    </location>
</feature>
<evidence type="ECO:0000256" key="2">
    <source>
        <dbReference type="ARBA" id="ARBA00023242"/>
    </source>
</evidence>
<accession>A0A5N6Z258</accession>
<dbReference type="PANTHER" id="PTHR40621">
    <property type="entry name" value="TRANSCRIPTION FACTOR KAPC-RELATED"/>
    <property type="match status" value="1"/>
</dbReference>